<dbReference type="CDD" id="cd01120">
    <property type="entry name" value="RecA-like_superfamily"/>
    <property type="match status" value="1"/>
</dbReference>
<dbReference type="Gene3D" id="3.40.50.300">
    <property type="entry name" value="P-loop containing nucleotide triphosphate hydrolases"/>
    <property type="match status" value="1"/>
</dbReference>
<accession>A0A1Y6BVE9</accession>
<sequence>MKTPDSNVHAKLLQLKRILIRHPHFNTILAEMENCLEESDDYSEPQCMLVTGDTGVGKSRLLETFYSLHPRVINGDHTETPVLLASLPLPATISGFFTAILSFLKAPYPDRGNIEYKHTRLIQLLSRSNTRLIILDEFQHLVERGTVRRIEVVADAIKSLINQTRLPFILVGMPSAAAVLECSPQLAGRFPLRMAISAFNWIEKPADFKRLLSCYEQGLPMDKASGLCDEDMPARFYLATGGNFRSLATLIQKAVRMALMQGCPRIEQTHLVLCFDRYLAQNRKLRANPFSESAEAIEQWVTQLKEARA</sequence>
<dbReference type="InterPro" id="IPR008868">
    <property type="entry name" value="TniB"/>
</dbReference>
<dbReference type="AlphaFoldDB" id="A0A1Y6BVE9"/>
<dbReference type="SUPFAM" id="SSF52540">
    <property type="entry name" value="P-loop containing nucleoside triphosphate hydrolases"/>
    <property type="match status" value="1"/>
</dbReference>
<gene>
    <name evidence="1" type="ORF">SAMN02745746_01953</name>
</gene>
<dbReference type="Pfam" id="PF05621">
    <property type="entry name" value="TniB"/>
    <property type="match status" value="1"/>
</dbReference>
<dbReference type="PANTHER" id="PTHR35894">
    <property type="entry name" value="GENERAL SECRETION PATHWAY PROTEIN A-RELATED"/>
    <property type="match status" value="1"/>
</dbReference>
<dbReference type="RefSeq" id="WP_085276220.1">
    <property type="nucleotide sequence ID" value="NZ_FXAG01000009.1"/>
</dbReference>
<evidence type="ECO:0000313" key="1">
    <source>
        <dbReference type="EMBL" id="SMF22179.1"/>
    </source>
</evidence>
<dbReference type="Proteomes" id="UP000192920">
    <property type="component" value="Unassembled WGS sequence"/>
</dbReference>
<protein>
    <submittedName>
        <fullName evidence="1">AAA domain-containing protein</fullName>
    </submittedName>
</protein>
<name>A0A1Y6BVE9_9NEIS</name>
<reference evidence="2" key="1">
    <citation type="submission" date="2017-04" db="EMBL/GenBank/DDBJ databases">
        <authorList>
            <person name="Varghese N."/>
            <person name="Submissions S."/>
        </authorList>
    </citation>
    <scope>NUCLEOTIDE SEQUENCE [LARGE SCALE GENOMIC DNA]</scope>
    <source>
        <strain evidence="2">DSM 22618</strain>
    </source>
</reference>
<dbReference type="PROSITE" id="PS00675">
    <property type="entry name" value="SIGMA54_INTERACT_1"/>
    <property type="match status" value="1"/>
</dbReference>
<dbReference type="EMBL" id="FXAG01000009">
    <property type="protein sequence ID" value="SMF22179.1"/>
    <property type="molecule type" value="Genomic_DNA"/>
</dbReference>
<dbReference type="InterPro" id="IPR025662">
    <property type="entry name" value="Sigma_54_int_dom_ATP-bd_1"/>
</dbReference>
<organism evidence="1 2">
    <name type="scientific">Pseudogulbenkiania subflava DSM 22618</name>
    <dbReference type="NCBI Taxonomy" id="1123014"/>
    <lineage>
        <taxon>Bacteria</taxon>
        <taxon>Pseudomonadati</taxon>
        <taxon>Pseudomonadota</taxon>
        <taxon>Betaproteobacteria</taxon>
        <taxon>Neisseriales</taxon>
        <taxon>Chromobacteriaceae</taxon>
        <taxon>Pseudogulbenkiania</taxon>
    </lineage>
</organism>
<evidence type="ECO:0000313" key="2">
    <source>
        <dbReference type="Proteomes" id="UP000192920"/>
    </source>
</evidence>
<dbReference type="PANTHER" id="PTHR35894:SF1">
    <property type="entry name" value="PHOSPHORIBULOKINASE _ URIDINE KINASE FAMILY"/>
    <property type="match status" value="1"/>
</dbReference>
<proteinExistence type="predicted"/>
<dbReference type="STRING" id="1123014.SAMN02745746_01953"/>
<keyword evidence="2" id="KW-1185">Reference proteome</keyword>
<dbReference type="InterPro" id="IPR052026">
    <property type="entry name" value="ExeA_AAA_ATPase_DNA-bind"/>
</dbReference>
<dbReference type="InterPro" id="IPR027417">
    <property type="entry name" value="P-loop_NTPase"/>
</dbReference>